<feature type="region of interest" description="Disordered" evidence="1">
    <location>
        <begin position="46"/>
        <end position="87"/>
    </location>
</feature>
<evidence type="ECO:0000313" key="3">
    <source>
        <dbReference type="Proteomes" id="UP000481153"/>
    </source>
</evidence>
<reference evidence="2 3" key="1">
    <citation type="submission" date="2019-07" db="EMBL/GenBank/DDBJ databases">
        <title>Genomics analysis of Aphanomyces spp. identifies a new class of oomycete effector associated with host adaptation.</title>
        <authorList>
            <person name="Gaulin E."/>
        </authorList>
    </citation>
    <scope>NUCLEOTIDE SEQUENCE [LARGE SCALE GENOMIC DNA]</scope>
    <source>
        <strain evidence="2 3">ATCC 201684</strain>
    </source>
</reference>
<comment type="caution">
    <text evidence="2">The sequence shown here is derived from an EMBL/GenBank/DDBJ whole genome shotgun (WGS) entry which is preliminary data.</text>
</comment>
<feature type="compositionally biased region" description="Low complexity" evidence="1">
    <location>
        <begin position="51"/>
        <end position="61"/>
    </location>
</feature>
<organism evidence="2 3">
    <name type="scientific">Aphanomyces euteiches</name>
    <dbReference type="NCBI Taxonomy" id="100861"/>
    <lineage>
        <taxon>Eukaryota</taxon>
        <taxon>Sar</taxon>
        <taxon>Stramenopiles</taxon>
        <taxon>Oomycota</taxon>
        <taxon>Saprolegniomycetes</taxon>
        <taxon>Saprolegniales</taxon>
        <taxon>Verrucalvaceae</taxon>
        <taxon>Aphanomyces</taxon>
    </lineage>
</organism>
<sequence>MAGSRDDKDDEIPDNLWDDLRFLLATDDGLHVEFTALCDILQGDSSDDKASSVAASPSHHVLQQESARRPTAPPTTTASRMKKQRTRPHFDFRKKQELIMLQREVEQLKMHLTVSQARSKRPFDMSKWEKAAISERIEKNRSIQENEELKEAVQQQATLIQQMEKLCNKKMRLTEDDPEAWQNYRLAAQESLRVAAIHAIADRQYRRMQNAFIQAEIFGSTEDSFRPWITKQGPNCFVFELANHVTLPAPFHVVGSAAWRVFGGPEDLAPTPGTIETTDFVDPNTVYSRVALPQPDGSTLHSNIIRKRYVEEDREVIVARSVLEDALVPHMSKGAVENKCIWFEVERLPSRPMTHCSVNFVVHVAVDPSEAFNMSSLDERTLLDDLMQQALRVGKNHNAKTGKFHVAMPPLEPPSMAYPVLQTLIDRGRIFMTALEHEVNHAVQLKDHLPL</sequence>
<gene>
    <name evidence="2" type="ORF">Ae201684_007715</name>
</gene>
<dbReference type="AlphaFoldDB" id="A0A6G0X726"/>
<accession>A0A6G0X726</accession>
<keyword evidence="3" id="KW-1185">Reference proteome</keyword>
<evidence type="ECO:0008006" key="4">
    <source>
        <dbReference type="Google" id="ProtNLM"/>
    </source>
</evidence>
<protein>
    <recommendedName>
        <fullName evidence="4">START domain-containing protein</fullName>
    </recommendedName>
</protein>
<name>A0A6G0X726_9STRA</name>
<dbReference type="VEuPathDB" id="FungiDB:AeMF1_017697"/>
<dbReference type="EMBL" id="VJMJ01000093">
    <property type="protein sequence ID" value="KAF0735703.1"/>
    <property type="molecule type" value="Genomic_DNA"/>
</dbReference>
<evidence type="ECO:0000256" key="1">
    <source>
        <dbReference type="SAM" id="MobiDB-lite"/>
    </source>
</evidence>
<evidence type="ECO:0000313" key="2">
    <source>
        <dbReference type="EMBL" id="KAF0735703.1"/>
    </source>
</evidence>
<dbReference type="Proteomes" id="UP000481153">
    <property type="component" value="Unassembled WGS sequence"/>
</dbReference>
<proteinExistence type="predicted"/>